<sequence>MPCGIQMARLKYINVLSREVEYIANREATIPCSRNGHAPIYLWYALTRKGYSGFRQDFEKCLSNAEYFKDLLKENGFIVMLNEPSSIVVFERPRDQVLIRKWQLSCEGDIAHVAVMPSDTIEVGHFFSRVDGKSIEVI</sequence>
<gene>
    <name evidence="3" type="ORF">RND81_13G012500</name>
</gene>
<dbReference type="PANTHER" id="PTHR46101">
    <property type="match status" value="1"/>
</dbReference>
<organism evidence="3 4">
    <name type="scientific">Saponaria officinalis</name>
    <name type="common">Common soapwort</name>
    <name type="synonym">Lychnis saponaria</name>
    <dbReference type="NCBI Taxonomy" id="3572"/>
    <lineage>
        <taxon>Eukaryota</taxon>
        <taxon>Viridiplantae</taxon>
        <taxon>Streptophyta</taxon>
        <taxon>Embryophyta</taxon>
        <taxon>Tracheophyta</taxon>
        <taxon>Spermatophyta</taxon>
        <taxon>Magnoliopsida</taxon>
        <taxon>eudicotyledons</taxon>
        <taxon>Gunneridae</taxon>
        <taxon>Pentapetalae</taxon>
        <taxon>Caryophyllales</taxon>
        <taxon>Caryophyllaceae</taxon>
        <taxon>Caryophylleae</taxon>
        <taxon>Saponaria</taxon>
    </lineage>
</organism>
<reference evidence="3" key="1">
    <citation type="submission" date="2024-03" db="EMBL/GenBank/DDBJ databases">
        <title>WGS assembly of Saponaria officinalis var. Norfolk2.</title>
        <authorList>
            <person name="Jenkins J."/>
            <person name="Shu S."/>
            <person name="Grimwood J."/>
            <person name="Barry K."/>
            <person name="Goodstein D."/>
            <person name="Schmutz J."/>
            <person name="Leebens-Mack J."/>
            <person name="Osbourn A."/>
        </authorList>
    </citation>
    <scope>NUCLEOTIDE SEQUENCE [LARGE SCALE GENOMIC DNA]</scope>
    <source>
        <strain evidence="3">JIC</strain>
    </source>
</reference>
<dbReference type="SUPFAM" id="SSF53383">
    <property type="entry name" value="PLP-dependent transferases"/>
    <property type="match status" value="1"/>
</dbReference>
<comment type="caution">
    <text evidence="3">The sequence shown here is derived from an EMBL/GenBank/DDBJ whole genome shotgun (WGS) entry which is preliminary data.</text>
</comment>
<dbReference type="Gene3D" id="3.40.640.10">
    <property type="entry name" value="Type I PLP-dependent aspartate aminotransferase-like (Major domain)"/>
    <property type="match status" value="1"/>
</dbReference>
<proteinExistence type="inferred from homology"/>
<evidence type="ECO:0000256" key="2">
    <source>
        <dbReference type="ARBA" id="ARBA00022793"/>
    </source>
</evidence>
<dbReference type="GO" id="GO:0016831">
    <property type="term" value="F:carboxy-lyase activity"/>
    <property type="evidence" value="ECO:0007669"/>
    <property type="project" value="UniProtKB-KW"/>
</dbReference>
<evidence type="ECO:0000256" key="1">
    <source>
        <dbReference type="ARBA" id="ARBA00009533"/>
    </source>
</evidence>
<name>A0AAW1GVM4_SAPOF</name>
<dbReference type="PANTHER" id="PTHR46101:SF2">
    <property type="entry name" value="SERINE DECARBOXYLASE"/>
    <property type="match status" value="1"/>
</dbReference>
<keyword evidence="2" id="KW-0210">Decarboxylase</keyword>
<accession>A0AAW1GVM4</accession>
<evidence type="ECO:0000313" key="4">
    <source>
        <dbReference type="Proteomes" id="UP001443914"/>
    </source>
</evidence>
<dbReference type="InterPro" id="IPR051151">
    <property type="entry name" value="Group_II_Decarboxylase"/>
</dbReference>
<comment type="similarity">
    <text evidence="1">Belongs to the group II decarboxylase family.</text>
</comment>
<dbReference type="InterPro" id="IPR015421">
    <property type="entry name" value="PyrdxlP-dep_Trfase_major"/>
</dbReference>
<evidence type="ECO:0000313" key="3">
    <source>
        <dbReference type="EMBL" id="KAK9667807.1"/>
    </source>
</evidence>
<keyword evidence="2" id="KW-0456">Lyase</keyword>
<dbReference type="Proteomes" id="UP001443914">
    <property type="component" value="Unassembled WGS sequence"/>
</dbReference>
<dbReference type="EMBL" id="JBDFQZ010000013">
    <property type="protein sequence ID" value="KAK9667807.1"/>
    <property type="molecule type" value="Genomic_DNA"/>
</dbReference>
<dbReference type="AlphaFoldDB" id="A0AAW1GVM4"/>
<dbReference type="InterPro" id="IPR015424">
    <property type="entry name" value="PyrdxlP-dep_Trfase"/>
</dbReference>
<keyword evidence="4" id="KW-1185">Reference proteome</keyword>
<protein>
    <submittedName>
        <fullName evidence="3">Uncharacterized protein</fullName>
    </submittedName>
</protein>